<evidence type="ECO:0000313" key="3">
    <source>
        <dbReference type="EMBL" id="CAG8546953.1"/>
    </source>
</evidence>
<evidence type="ECO:0000313" key="4">
    <source>
        <dbReference type="Proteomes" id="UP000789901"/>
    </source>
</evidence>
<evidence type="ECO:0000256" key="1">
    <source>
        <dbReference type="SAM" id="MobiDB-lite"/>
    </source>
</evidence>
<dbReference type="Proteomes" id="UP000789901">
    <property type="component" value="Unassembled WGS sequence"/>
</dbReference>
<accession>A0ABN7UA33</accession>
<dbReference type="Pfam" id="PF12762">
    <property type="entry name" value="DDE_Tnp_IS1595"/>
    <property type="match status" value="1"/>
</dbReference>
<feature type="domain" description="ISXO2-like transposase" evidence="2">
    <location>
        <begin position="1"/>
        <end position="115"/>
    </location>
</feature>
<keyword evidence="4" id="KW-1185">Reference proteome</keyword>
<feature type="region of interest" description="Disordered" evidence="1">
    <location>
        <begin position="1"/>
        <end position="21"/>
    </location>
</feature>
<evidence type="ECO:0000259" key="2">
    <source>
        <dbReference type="SMART" id="SM01126"/>
    </source>
</evidence>
<dbReference type="EMBL" id="CAJVQB010001709">
    <property type="protein sequence ID" value="CAG8546953.1"/>
    <property type="molecule type" value="Genomic_DNA"/>
</dbReference>
<reference evidence="3 4" key="1">
    <citation type="submission" date="2021-06" db="EMBL/GenBank/DDBJ databases">
        <authorList>
            <person name="Kallberg Y."/>
            <person name="Tangrot J."/>
            <person name="Rosling A."/>
        </authorList>
    </citation>
    <scope>NUCLEOTIDE SEQUENCE [LARGE SCALE GENOMIC DNA]</scope>
    <source>
        <strain evidence="3 4">120-4 pot B 10/14</strain>
    </source>
</reference>
<proteinExistence type="predicted"/>
<name>A0ABN7UA33_GIGMA</name>
<sequence length="134" mass="15240">MDETLIGGKNRNRHRDKKVPYSQGRSYIDKIPVWGAIERESGNLIAQAVPNTTQETLEAVIRANVEEAEKYVEGKASTNRIESAWATPKRSVYGIYHKVSPKHLPRNYEDEERFDLVLASTVGKRLTYESLIHG</sequence>
<comment type="caution">
    <text evidence="3">The sequence shown here is derived from an EMBL/GenBank/DDBJ whole genome shotgun (WGS) entry which is preliminary data.</text>
</comment>
<organism evidence="3 4">
    <name type="scientific">Gigaspora margarita</name>
    <dbReference type="NCBI Taxonomy" id="4874"/>
    <lineage>
        <taxon>Eukaryota</taxon>
        <taxon>Fungi</taxon>
        <taxon>Fungi incertae sedis</taxon>
        <taxon>Mucoromycota</taxon>
        <taxon>Glomeromycotina</taxon>
        <taxon>Glomeromycetes</taxon>
        <taxon>Diversisporales</taxon>
        <taxon>Gigasporaceae</taxon>
        <taxon>Gigaspora</taxon>
    </lineage>
</organism>
<dbReference type="SMART" id="SM01126">
    <property type="entry name" value="DDE_Tnp_IS1595"/>
    <property type="match status" value="1"/>
</dbReference>
<dbReference type="InterPro" id="IPR024445">
    <property type="entry name" value="Tnp_ISXO2-like"/>
</dbReference>
<protein>
    <submittedName>
        <fullName evidence="3">39212_t:CDS:1</fullName>
    </submittedName>
</protein>
<gene>
    <name evidence="3" type="ORF">GMARGA_LOCUS4365</name>
</gene>